<keyword evidence="3 6" id="KW-0812">Transmembrane</keyword>
<reference evidence="7" key="2">
    <citation type="journal article" date="2021" name="PeerJ">
        <title>Extensive microbial diversity within the chicken gut microbiome revealed by metagenomics and culture.</title>
        <authorList>
            <person name="Gilroy R."/>
            <person name="Ravi A."/>
            <person name="Getino M."/>
            <person name="Pursley I."/>
            <person name="Horton D.L."/>
            <person name="Alikhan N.F."/>
            <person name="Baker D."/>
            <person name="Gharbi K."/>
            <person name="Hall N."/>
            <person name="Watson M."/>
            <person name="Adriaenssens E.M."/>
            <person name="Foster-Nyarko E."/>
            <person name="Jarju S."/>
            <person name="Secka A."/>
            <person name="Antonio M."/>
            <person name="Oren A."/>
            <person name="Chaudhuri R.R."/>
            <person name="La Ragione R."/>
            <person name="Hildebrand F."/>
            <person name="Pallen M.J."/>
        </authorList>
    </citation>
    <scope>NUCLEOTIDE SEQUENCE</scope>
    <source>
        <strain evidence="7">10532</strain>
    </source>
</reference>
<evidence type="ECO:0008006" key="9">
    <source>
        <dbReference type="Google" id="ProtNLM"/>
    </source>
</evidence>
<dbReference type="PANTHER" id="PTHR43370:SF1">
    <property type="entry name" value="GUANOSINE ABC TRANSPORTER PERMEASE PROTEIN NUPQ"/>
    <property type="match status" value="1"/>
</dbReference>
<comment type="subcellular location">
    <subcellularLocation>
        <location evidence="1">Cell membrane</location>
        <topology evidence="1">Multi-pass membrane protein</topology>
    </subcellularLocation>
</comment>
<evidence type="ECO:0000256" key="4">
    <source>
        <dbReference type="ARBA" id="ARBA00022989"/>
    </source>
</evidence>
<evidence type="ECO:0000256" key="6">
    <source>
        <dbReference type="SAM" id="Phobius"/>
    </source>
</evidence>
<dbReference type="Proteomes" id="UP000823638">
    <property type="component" value="Unassembled WGS sequence"/>
</dbReference>
<evidence type="ECO:0000256" key="1">
    <source>
        <dbReference type="ARBA" id="ARBA00004651"/>
    </source>
</evidence>
<accession>A0A9D9N2S3</accession>
<reference evidence="7" key="1">
    <citation type="submission" date="2020-10" db="EMBL/GenBank/DDBJ databases">
        <authorList>
            <person name="Gilroy R."/>
        </authorList>
    </citation>
    <scope>NUCLEOTIDE SEQUENCE</scope>
    <source>
        <strain evidence="7">10532</strain>
    </source>
</reference>
<dbReference type="GO" id="GO:0005886">
    <property type="term" value="C:plasma membrane"/>
    <property type="evidence" value="ECO:0007669"/>
    <property type="project" value="UniProtKB-SubCell"/>
</dbReference>
<protein>
    <recommendedName>
        <fullName evidence="9">ABC transporter permease</fullName>
    </recommendedName>
</protein>
<feature type="transmembrane region" description="Helical" evidence="6">
    <location>
        <begin position="53"/>
        <end position="75"/>
    </location>
</feature>
<evidence type="ECO:0000256" key="3">
    <source>
        <dbReference type="ARBA" id="ARBA00022692"/>
    </source>
</evidence>
<evidence type="ECO:0000256" key="2">
    <source>
        <dbReference type="ARBA" id="ARBA00022475"/>
    </source>
</evidence>
<evidence type="ECO:0000256" key="5">
    <source>
        <dbReference type="ARBA" id="ARBA00023136"/>
    </source>
</evidence>
<feature type="transmembrane region" description="Helical" evidence="6">
    <location>
        <begin position="198"/>
        <end position="217"/>
    </location>
</feature>
<dbReference type="GO" id="GO:0022857">
    <property type="term" value="F:transmembrane transporter activity"/>
    <property type="evidence" value="ECO:0007669"/>
    <property type="project" value="InterPro"/>
</dbReference>
<organism evidence="7 8">
    <name type="scientific">Candidatus Gallitreponema excrementavium</name>
    <dbReference type="NCBI Taxonomy" id="2840840"/>
    <lineage>
        <taxon>Bacteria</taxon>
        <taxon>Pseudomonadati</taxon>
        <taxon>Spirochaetota</taxon>
        <taxon>Spirochaetia</taxon>
        <taxon>Spirochaetales</taxon>
        <taxon>Candidatus Gallitreponema</taxon>
    </lineage>
</organism>
<feature type="transmembrane region" description="Helical" evidence="6">
    <location>
        <begin position="173"/>
        <end position="192"/>
    </location>
</feature>
<keyword evidence="4 6" id="KW-1133">Transmembrane helix</keyword>
<name>A0A9D9N2S3_9SPIR</name>
<comment type="caution">
    <text evidence="7">The sequence shown here is derived from an EMBL/GenBank/DDBJ whole genome shotgun (WGS) entry which is preliminary data.</text>
</comment>
<evidence type="ECO:0000313" key="8">
    <source>
        <dbReference type="Proteomes" id="UP000823638"/>
    </source>
</evidence>
<keyword evidence="5 6" id="KW-0472">Membrane</keyword>
<feature type="transmembrane region" description="Helical" evidence="6">
    <location>
        <begin position="251"/>
        <end position="273"/>
    </location>
</feature>
<evidence type="ECO:0000313" key="7">
    <source>
        <dbReference type="EMBL" id="MBO8458341.1"/>
    </source>
</evidence>
<dbReference type="Pfam" id="PF02653">
    <property type="entry name" value="BPD_transp_2"/>
    <property type="match status" value="1"/>
</dbReference>
<feature type="transmembrane region" description="Helical" evidence="6">
    <location>
        <begin position="119"/>
        <end position="142"/>
    </location>
</feature>
<keyword evidence="2" id="KW-1003">Cell membrane</keyword>
<proteinExistence type="predicted"/>
<feature type="transmembrane region" description="Helical" evidence="6">
    <location>
        <begin position="224"/>
        <end position="245"/>
    </location>
</feature>
<dbReference type="InterPro" id="IPR001851">
    <property type="entry name" value="ABC_transp_permease"/>
</dbReference>
<dbReference type="AlphaFoldDB" id="A0A9D9N2S3"/>
<feature type="transmembrane region" description="Helical" evidence="6">
    <location>
        <begin position="28"/>
        <end position="47"/>
    </location>
</feature>
<feature type="transmembrane region" description="Helical" evidence="6">
    <location>
        <begin position="87"/>
        <end position="107"/>
    </location>
</feature>
<dbReference type="PANTHER" id="PTHR43370">
    <property type="entry name" value="SUGAR ABC TRANSPORTER INTEGRAL MEMBRANE PROTEIN-RELATED"/>
    <property type="match status" value="1"/>
</dbReference>
<dbReference type="EMBL" id="JADIMM010000106">
    <property type="protein sequence ID" value="MBO8458341.1"/>
    <property type="molecule type" value="Genomic_DNA"/>
</dbReference>
<feature type="transmembrane region" description="Helical" evidence="6">
    <location>
        <begin position="6"/>
        <end position="21"/>
    </location>
</feature>
<gene>
    <name evidence="7" type="ORF">IAA81_08990</name>
</gene>
<sequence>MDYIYLFNFTSLLFFIIAALISQKAGMLALFLEGCGVLGALFNLMFYELTGSMVFSLVIASLILGVMSGTVAWVTLKSKGDCMFSGLALNLVFTGLAGFLAKLFYGSHEIIYYNYDSELSVIIMILSFVLGTTLVGVIEYFFHETLHGIAFRLCGKDSEFLINEGYNVFGMKVFSWFASGFFASLAGILLSIQVDAYIPGLTSGRGWIALIIIFLGLEDMVLSTFWAIIIFGLQLVLSLFDISVYDENTGFSSLMISLPYVFCFVAFVIISVFRKLKNRNVKNKII</sequence>